<proteinExistence type="inferred from homology"/>
<dbReference type="InterPro" id="IPR012946">
    <property type="entry name" value="X8"/>
</dbReference>
<dbReference type="SUPFAM" id="SSF51445">
    <property type="entry name" value="(Trans)glycosidases"/>
    <property type="match status" value="1"/>
</dbReference>
<comment type="similarity">
    <text evidence="1 6">Belongs to the glycosyl hydrolase 17 family.</text>
</comment>
<name>A0ABP0TJH0_9BRYO</name>
<evidence type="ECO:0000256" key="6">
    <source>
        <dbReference type="RuleBase" id="RU004335"/>
    </source>
</evidence>
<dbReference type="InterPro" id="IPR044965">
    <property type="entry name" value="Glyco_hydro_17_plant"/>
</dbReference>
<evidence type="ECO:0000256" key="7">
    <source>
        <dbReference type="SAM" id="MobiDB-lite"/>
    </source>
</evidence>
<dbReference type="InterPro" id="IPR000490">
    <property type="entry name" value="Glyco_hydro_17"/>
</dbReference>
<evidence type="ECO:0000256" key="1">
    <source>
        <dbReference type="ARBA" id="ARBA00008773"/>
    </source>
</evidence>
<dbReference type="EMBL" id="OZ019903">
    <property type="protein sequence ID" value="CAK9197566.1"/>
    <property type="molecule type" value="Genomic_DNA"/>
</dbReference>
<organism evidence="9 10">
    <name type="scientific">Sphagnum troendelagicum</name>
    <dbReference type="NCBI Taxonomy" id="128251"/>
    <lineage>
        <taxon>Eukaryota</taxon>
        <taxon>Viridiplantae</taxon>
        <taxon>Streptophyta</taxon>
        <taxon>Embryophyta</taxon>
        <taxon>Bryophyta</taxon>
        <taxon>Sphagnophytina</taxon>
        <taxon>Sphagnopsida</taxon>
        <taxon>Sphagnales</taxon>
        <taxon>Sphagnaceae</taxon>
        <taxon>Sphagnum</taxon>
    </lineage>
</organism>
<keyword evidence="5" id="KW-0326">Glycosidase</keyword>
<dbReference type="Pfam" id="PF00332">
    <property type="entry name" value="Glyco_hydro_17"/>
    <property type="match status" value="1"/>
</dbReference>
<evidence type="ECO:0000256" key="5">
    <source>
        <dbReference type="ARBA" id="ARBA00023295"/>
    </source>
</evidence>
<dbReference type="InterPro" id="IPR017853">
    <property type="entry name" value="GH"/>
</dbReference>
<accession>A0ABP0TJH0</accession>
<dbReference type="SMART" id="SM00768">
    <property type="entry name" value="X8"/>
    <property type="match status" value="1"/>
</dbReference>
<dbReference type="PANTHER" id="PTHR32227">
    <property type="entry name" value="GLUCAN ENDO-1,3-BETA-GLUCOSIDASE BG1-RELATED-RELATED"/>
    <property type="match status" value="1"/>
</dbReference>
<feature type="compositionally biased region" description="Gly residues" evidence="7">
    <location>
        <begin position="529"/>
        <end position="544"/>
    </location>
</feature>
<gene>
    <name evidence="9" type="ORF">CSSPTR1EN2_LOCUS4038</name>
</gene>
<evidence type="ECO:0000256" key="3">
    <source>
        <dbReference type="ARBA" id="ARBA00022801"/>
    </source>
</evidence>
<evidence type="ECO:0000259" key="8">
    <source>
        <dbReference type="SMART" id="SM00768"/>
    </source>
</evidence>
<evidence type="ECO:0000256" key="4">
    <source>
        <dbReference type="ARBA" id="ARBA00023157"/>
    </source>
</evidence>
<evidence type="ECO:0000313" key="9">
    <source>
        <dbReference type="EMBL" id="CAK9197566.1"/>
    </source>
</evidence>
<keyword evidence="2" id="KW-0732">Signal</keyword>
<feature type="region of interest" description="Disordered" evidence="7">
    <location>
        <begin position="496"/>
        <end position="546"/>
    </location>
</feature>
<evidence type="ECO:0000256" key="2">
    <source>
        <dbReference type="ARBA" id="ARBA00022729"/>
    </source>
</evidence>
<keyword evidence="4" id="KW-1015">Disulfide bond</keyword>
<dbReference type="Pfam" id="PF07983">
    <property type="entry name" value="X8"/>
    <property type="match status" value="1"/>
</dbReference>
<dbReference type="Gene3D" id="1.20.58.1040">
    <property type="match status" value="1"/>
</dbReference>
<feature type="domain" description="X8" evidence="8">
    <location>
        <begin position="400"/>
        <end position="489"/>
    </location>
</feature>
<feature type="compositionally biased region" description="Low complexity" evidence="7">
    <location>
        <begin position="496"/>
        <end position="528"/>
    </location>
</feature>
<reference evidence="9" key="1">
    <citation type="submission" date="2024-02" db="EMBL/GenBank/DDBJ databases">
        <authorList>
            <consortium name="ELIXIR-Norway"/>
            <consortium name="Elixir Norway"/>
        </authorList>
    </citation>
    <scope>NUCLEOTIDE SEQUENCE</scope>
</reference>
<protein>
    <recommendedName>
        <fullName evidence="8">X8 domain-containing protein</fullName>
    </recommendedName>
</protein>
<dbReference type="Proteomes" id="UP001497512">
    <property type="component" value="Chromosome 11"/>
</dbReference>
<sequence length="575" mass="61776">MRISSGVVVYSTEQKRRKRLLLQVQLICLLLLVVLSAAAAAVEVEMQIINNNTPPPQLFKSLNAKSSGGGGGGAGIMEAIMMMENEEVIDMAMMSSTQAHEWVAQRIIPYNTNTTRITAIAVGNEIITNTDDDADLDSSSEDDKNHHHHHHLQSLFLLPAMRNLHTALVSSKLDKQIKVSTCNSILLLLDSSSSSSSSDPSPAAAAMFNPPSLATFNPGSTHMRLLEELLDFLSTSQSPFIINLDVFRLYEEAAAAASRTEDQQQLPNNMEFFVFEPNSAQGLDDPVSKLHYSNFLDTVLDSLFSAMAALNQTHDEIPVAVVMNPWPSGDRHAITFNQNLLDHFFNHQGTPMKPNANIQIFMDDADDGILSLATTNQIQHQLSSTAAARGRPRHRRLQEQWCVAKPNQASTTLQGALDWACGPLQGQGQVDCSPIQSTGACYNPNTLEDHCNWAFNSYYLLHSNLADPCDFAGSAVLTTIDPSTTGCIYTGITSSGNSSTGSGNTTSTGGGNFNSTSNGNSTTTTNSTTGGGDGGGGGGGGITTGTGNQIEQQPWFWIAVVVAIMYIFSGQQQAL</sequence>
<evidence type="ECO:0000313" key="10">
    <source>
        <dbReference type="Proteomes" id="UP001497512"/>
    </source>
</evidence>
<keyword evidence="3" id="KW-0378">Hydrolase</keyword>
<keyword evidence="10" id="KW-1185">Reference proteome</keyword>
<dbReference type="Gene3D" id="3.20.20.80">
    <property type="entry name" value="Glycosidases"/>
    <property type="match status" value="1"/>
</dbReference>